<reference evidence="2" key="1">
    <citation type="journal article" date="2018" name="Genome Announc.">
        <title>Complete genome sequence of a Dickeya fangzhongdai type strain causing bleeding canker of pear tree trunks.</title>
        <authorList>
            <person name="Zhao Y."/>
            <person name="Tian Y."/>
            <person name="Li X."/>
            <person name="Hu B."/>
        </authorList>
    </citation>
    <scope>NUCLEOTIDE SEQUENCE [LARGE SCALE GENOMIC DNA]</scope>
    <source>
        <strain evidence="2">DSM 101947</strain>
    </source>
</reference>
<sequence>MAQWQCDLRVSWRMQLFSLLTHGFLVLMILLAPWPDGYAPLWLGLVTLVVFGFVRSQRIIKSRQGEISLHGENQLHWQQRDWQIARRPWVMRNGVLLSLRATTGKGHQRLWLASDSMGNEEWRLLRQLLLQHPLQGTESSRHH</sequence>
<dbReference type="Pfam" id="PF07254">
    <property type="entry name" value="Cpta_toxin"/>
    <property type="match status" value="1"/>
</dbReference>
<dbReference type="KEGG" id="dfn:CVE23_03815"/>
<dbReference type="EMBL" id="CP025003">
    <property type="protein sequence ID" value="ATZ93178.1"/>
    <property type="molecule type" value="Genomic_DNA"/>
</dbReference>
<dbReference type="AlphaFoldDB" id="A0A2K8QJH4"/>
<evidence type="ECO:0000313" key="2">
    <source>
        <dbReference type="Proteomes" id="UP000231901"/>
    </source>
</evidence>
<name>A0A2K8QJH4_9GAMM</name>
<dbReference type="GeneID" id="66563468"/>
<dbReference type="InterPro" id="IPR009883">
    <property type="entry name" value="YgfX"/>
</dbReference>
<dbReference type="RefSeq" id="WP_049854564.1">
    <property type="nucleotide sequence ID" value="NZ_BMJF01000003.1"/>
</dbReference>
<keyword evidence="2" id="KW-1185">Reference proteome</keyword>
<dbReference type="PIRSF" id="PIRSF020653">
    <property type="entry name" value="UCP020653"/>
    <property type="match status" value="1"/>
</dbReference>
<organism evidence="1 2">
    <name type="scientific">Dickeya fangzhongdai</name>
    <dbReference type="NCBI Taxonomy" id="1778540"/>
    <lineage>
        <taxon>Bacteria</taxon>
        <taxon>Pseudomonadati</taxon>
        <taxon>Pseudomonadota</taxon>
        <taxon>Gammaproteobacteria</taxon>
        <taxon>Enterobacterales</taxon>
        <taxon>Pectobacteriaceae</taxon>
        <taxon>Dickeya</taxon>
    </lineage>
</organism>
<protein>
    <submittedName>
        <fullName evidence="1">Uncharacterized protein</fullName>
    </submittedName>
</protein>
<accession>A0A2K8QJH4</accession>
<dbReference type="OrthoDB" id="7060796at2"/>
<proteinExistence type="predicted"/>
<gene>
    <name evidence="1" type="ORF">CVE23_03815</name>
</gene>
<evidence type="ECO:0000313" key="1">
    <source>
        <dbReference type="EMBL" id="ATZ93178.1"/>
    </source>
</evidence>
<dbReference type="Proteomes" id="UP000231901">
    <property type="component" value="Chromosome"/>
</dbReference>